<sequence>MPGLAGQLADDRQHEHQVRGEEPQVPVGRVVVVDGDLHHQPVQRERARVVRHDQGAALGRDVLDAEHLHPEVLLVQGPQQRHEHLVGELLVVPELVDLVLAGEAAPQEGQAARDAPLPRAVGGPFGRRRRGVGGSRRRRARQRGHPRRGATGRRPPAGRARRTAARPVLVEGDDLGVRHR</sequence>
<accession>A0A100Y2F4</accession>
<evidence type="ECO:0000313" key="3">
    <source>
        <dbReference type="Proteomes" id="UP000054011"/>
    </source>
</evidence>
<dbReference type="Proteomes" id="UP000054011">
    <property type="component" value="Unassembled WGS sequence"/>
</dbReference>
<gene>
    <name evidence="2" type="ORF">ATE80_23580</name>
</gene>
<organism evidence="2 3">
    <name type="scientific">Streptomyces kanasensis</name>
    <dbReference type="NCBI Taxonomy" id="936756"/>
    <lineage>
        <taxon>Bacteria</taxon>
        <taxon>Bacillati</taxon>
        <taxon>Actinomycetota</taxon>
        <taxon>Actinomycetes</taxon>
        <taxon>Kitasatosporales</taxon>
        <taxon>Streptomycetaceae</taxon>
        <taxon>Streptomyces</taxon>
    </lineage>
</organism>
<name>A0A100Y2F4_9ACTN</name>
<feature type="region of interest" description="Disordered" evidence="1">
    <location>
        <begin position="106"/>
        <end position="180"/>
    </location>
</feature>
<dbReference type="EMBL" id="LNSV01000076">
    <property type="protein sequence ID" value="KUH36454.1"/>
    <property type="molecule type" value="Genomic_DNA"/>
</dbReference>
<keyword evidence="3" id="KW-1185">Reference proteome</keyword>
<evidence type="ECO:0000256" key="1">
    <source>
        <dbReference type="SAM" id="MobiDB-lite"/>
    </source>
</evidence>
<proteinExistence type="predicted"/>
<protein>
    <submittedName>
        <fullName evidence="2">Uncharacterized protein</fullName>
    </submittedName>
</protein>
<reference evidence="2 3" key="1">
    <citation type="submission" date="2015-11" db="EMBL/GenBank/DDBJ databases">
        <title>Genome-wide analysis reveals the secondary metabolome in Streptomyces kanasensis ZX01.</title>
        <authorList>
            <person name="Zhang G."/>
            <person name="Han L."/>
            <person name="Feng J."/>
            <person name="Zhang X."/>
        </authorList>
    </citation>
    <scope>NUCLEOTIDE SEQUENCE [LARGE SCALE GENOMIC DNA]</scope>
    <source>
        <strain evidence="2 3">ZX01</strain>
    </source>
</reference>
<comment type="caution">
    <text evidence="2">The sequence shown here is derived from an EMBL/GenBank/DDBJ whole genome shotgun (WGS) entry which is preliminary data.</text>
</comment>
<feature type="compositionally biased region" description="Basic and acidic residues" evidence="1">
    <location>
        <begin position="9"/>
        <end position="22"/>
    </location>
</feature>
<feature type="compositionally biased region" description="Basic residues" evidence="1">
    <location>
        <begin position="126"/>
        <end position="151"/>
    </location>
</feature>
<dbReference type="AlphaFoldDB" id="A0A100Y2F4"/>
<evidence type="ECO:0000313" key="2">
    <source>
        <dbReference type="EMBL" id="KUH36454.1"/>
    </source>
</evidence>
<feature type="compositionally biased region" description="Low complexity" evidence="1">
    <location>
        <begin position="106"/>
        <end position="122"/>
    </location>
</feature>
<feature type="region of interest" description="Disordered" evidence="1">
    <location>
        <begin position="1"/>
        <end position="25"/>
    </location>
</feature>